<feature type="region of interest" description="Disordered" evidence="1">
    <location>
        <begin position="1"/>
        <end position="20"/>
    </location>
</feature>
<comment type="caution">
    <text evidence="3">The sequence shown here is derived from an EMBL/GenBank/DDBJ whole genome shotgun (WGS) entry which is preliminary data.</text>
</comment>
<dbReference type="GO" id="GO:0004519">
    <property type="term" value="F:endonuclease activity"/>
    <property type="evidence" value="ECO:0007669"/>
    <property type="project" value="InterPro"/>
</dbReference>
<dbReference type="PANTHER" id="PTHR33877">
    <property type="entry name" value="SLL1193 PROTEIN"/>
    <property type="match status" value="1"/>
</dbReference>
<dbReference type="InterPro" id="IPR052892">
    <property type="entry name" value="NA-targeting_endonuclease"/>
</dbReference>
<feature type="domain" description="HNH nuclease" evidence="2">
    <location>
        <begin position="74"/>
        <end position="124"/>
    </location>
</feature>
<dbReference type="PANTHER" id="PTHR33877:SF1">
    <property type="entry name" value="TYPE IV METHYL-DIRECTED RESTRICTION ENZYME ECOKMCRA"/>
    <property type="match status" value="1"/>
</dbReference>
<gene>
    <name evidence="3" type="ORF">LCGC14_2938080</name>
</gene>
<accession>A0A0F8ZRM7</accession>
<dbReference type="Pfam" id="PF01844">
    <property type="entry name" value="HNH"/>
    <property type="match status" value="1"/>
</dbReference>
<evidence type="ECO:0000256" key="1">
    <source>
        <dbReference type="SAM" id="MobiDB-lite"/>
    </source>
</evidence>
<dbReference type="InterPro" id="IPR002711">
    <property type="entry name" value="HNH"/>
</dbReference>
<organism evidence="3">
    <name type="scientific">marine sediment metagenome</name>
    <dbReference type="NCBI Taxonomy" id="412755"/>
    <lineage>
        <taxon>unclassified sequences</taxon>
        <taxon>metagenomes</taxon>
        <taxon>ecological metagenomes</taxon>
    </lineage>
</organism>
<dbReference type="GO" id="GO:0003676">
    <property type="term" value="F:nucleic acid binding"/>
    <property type="evidence" value="ECO:0007669"/>
    <property type="project" value="InterPro"/>
</dbReference>
<evidence type="ECO:0000313" key="3">
    <source>
        <dbReference type="EMBL" id="KKK69034.1"/>
    </source>
</evidence>
<dbReference type="AlphaFoldDB" id="A0A0F8ZRM7"/>
<dbReference type="EMBL" id="LAZR01058850">
    <property type="protein sequence ID" value="KKK69034.1"/>
    <property type="molecule type" value="Genomic_DNA"/>
</dbReference>
<dbReference type="GO" id="GO:0008270">
    <property type="term" value="F:zinc ion binding"/>
    <property type="evidence" value="ECO:0007669"/>
    <property type="project" value="InterPro"/>
</dbReference>
<reference evidence="3" key="1">
    <citation type="journal article" date="2015" name="Nature">
        <title>Complex archaea that bridge the gap between prokaryotes and eukaryotes.</title>
        <authorList>
            <person name="Spang A."/>
            <person name="Saw J.H."/>
            <person name="Jorgensen S.L."/>
            <person name="Zaremba-Niedzwiedzka K."/>
            <person name="Martijn J."/>
            <person name="Lind A.E."/>
            <person name="van Eijk R."/>
            <person name="Schleper C."/>
            <person name="Guy L."/>
            <person name="Ettema T.J."/>
        </authorList>
    </citation>
    <scope>NUCLEOTIDE SEQUENCE</scope>
</reference>
<protein>
    <recommendedName>
        <fullName evidence="2">HNH nuclease domain-containing protein</fullName>
    </recommendedName>
</protein>
<evidence type="ECO:0000259" key="2">
    <source>
        <dbReference type="SMART" id="SM00507"/>
    </source>
</evidence>
<dbReference type="SMART" id="SM00507">
    <property type="entry name" value="HNHc"/>
    <property type="match status" value="1"/>
</dbReference>
<dbReference type="InterPro" id="IPR003615">
    <property type="entry name" value="HNH_nuc"/>
</dbReference>
<dbReference type="Gene3D" id="1.10.30.50">
    <property type="match status" value="1"/>
</dbReference>
<dbReference type="CDD" id="cd00085">
    <property type="entry name" value="HNHc"/>
    <property type="match status" value="1"/>
</dbReference>
<name>A0A0F8ZRM7_9ZZZZ</name>
<sequence>MKKKYYFEPKKKKKKSKETYKNELKDLPNPLLKYYGYKPYCPNCKNGLTPPYTGCESCGWVDKKEKRNRTIPKSVQREVWRRDMGKCVECGGKELLEFDHIIPYSRGGSNTVRNIQLLCEKCNRSKSNKI</sequence>
<proteinExistence type="predicted"/>